<protein>
    <submittedName>
        <fullName evidence="4">UDP-4-amino-4, 6-dideoxy-N-acetyl-beta-L-altrosamine transaminase</fullName>
    </submittedName>
</protein>
<dbReference type="InterPro" id="IPR000653">
    <property type="entry name" value="DegT/StrS_aminotransferase"/>
</dbReference>
<dbReference type="Gene3D" id="3.40.640.10">
    <property type="entry name" value="Type I PLP-dependent aspartate aminotransferase-like (Major domain)"/>
    <property type="match status" value="1"/>
</dbReference>
<dbReference type="NCBIfam" id="TIGR03588">
    <property type="entry name" value="PseC"/>
    <property type="match status" value="1"/>
</dbReference>
<organism evidence="4 5">
    <name type="scientific">Paenibacillus cellulosilyticus</name>
    <dbReference type="NCBI Taxonomy" id="375489"/>
    <lineage>
        <taxon>Bacteria</taxon>
        <taxon>Bacillati</taxon>
        <taxon>Bacillota</taxon>
        <taxon>Bacilli</taxon>
        <taxon>Bacillales</taxon>
        <taxon>Paenibacillaceae</taxon>
        <taxon>Paenibacillus</taxon>
    </lineage>
</organism>
<evidence type="ECO:0000256" key="1">
    <source>
        <dbReference type="PIRSR" id="PIRSR000390-1"/>
    </source>
</evidence>
<dbReference type="InterPro" id="IPR015421">
    <property type="entry name" value="PyrdxlP-dep_Trfase_major"/>
</dbReference>
<evidence type="ECO:0000313" key="4">
    <source>
        <dbReference type="EMBL" id="PWW08341.1"/>
    </source>
</evidence>
<sequence length="392" mass="44159">METTRIARTAMLPYGKQAIDEDDIQAVVDVLRSDFITQGPAIDRFERKVADYVGARYAVAFCNGTAALHAACFAAGVGPGDEVITTPITFLASSNCALYMGARPVFADIKLDTYNIDPDRLASAITAKTKAIIPVDFTGQPVEIDRITKIAQDHGLVVIQDAAHSLGATYSGRKVGQYADMTMFSFHPVKHVTSGEGGVIVTDNEHYYKQLQLFRSHGMTRDAALMQQNDGPWYYEMIELGYNFRMTDMQAALGASQMDKLDRFVQRRRAIAARYTEAFSSMEGLIVPYQHPNAESSWHLYILRWDEQQFIEGRNRAFQELRDRLIGVHVHYIPIYKQPYYRSLGYANVDCPNAEEYYNTALTLPLYPSMTDQDVEDVIDSVKEVAFTMKEM</sequence>
<dbReference type="SUPFAM" id="SSF53383">
    <property type="entry name" value="PLP-dependent transferases"/>
    <property type="match status" value="1"/>
</dbReference>
<feature type="active site" description="Proton acceptor" evidence="1">
    <location>
        <position position="190"/>
    </location>
</feature>
<dbReference type="InterPro" id="IPR020026">
    <property type="entry name" value="PseC"/>
</dbReference>
<dbReference type="GO" id="GO:0000271">
    <property type="term" value="P:polysaccharide biosynthetic process"/>
    <property type="evidence" value="ECO:0007669"/>
    <property type="project" value="TreeGrafter"/>
</dbReference>
<evidence type="ECO:0000256" key="3">
    <source>
        <dbReference type="RuleBase" id="RU004508"/>
    </source>
</evidence>
<gene>
    <name evidence="4" type="ORF">DFQ01_10162</name>
</gene>
<dbReference type="OrthoDB" id="9810913at2"/>
<feature type="modified residue" description="N6-(pyridoxal phosphate)lysine" evidence="2">
    <location>
        <position position="190"/>
    </location>
</feature>
<dbReference type="RefSeq" id="WP_110041886.1">
    <property type="nucleotide sequence ID" value="NZ_CP054613.1"/>
</dbReference>
<dbReference type="InterPro" id="IPR015422">
    <property type="entry name" value="PyrdxlP-dep_Trfase_small"/>
</dbReference>
<evidence type="ECO:0000256" key="2">
    <source>
        <dbReference type="PIRSR" id="PIRSR000390-2"/>
    </source>
</evidence>
<dbReference type="GO" id="GO:0008483">
    <property type="term" value="F:transaminase activity"/>
    <property type="evidence" value="ECO:0007669"/>
    <property type="project" value="TreeGrafter"/>
</dbReference>
<dbReference type="PANTHER" id="PTHR30244">
    <property type="entry name" value="TRANSAMINASE"/>
    <property type="match status" value="1"/>
</dbReference>
<dbReference type="Proteomes" id="UP000246635">
    <property type="component" value="Unassembled WGS sequence"/>
</dbReference>
<dbReference type="Pfam" id="PF01041">
    <property type="entry name" value="DegT_DnrJ_EryC1"/>
    <property type="match status" value="1"/>
</dbReference>
<dbReference type="PIRSF" id="PIRSF000390">
    <property type="entry name" value="PLP_StrS"/>
    <property type="match status" value="1"/>
</dbReference>
<name>A0A2V2Z8B9_9BACL</name>
<keyword evidence="2 3" id="KW-0663">Pyridoxal phosphate</keyword>
<dbReference type="InterPro" id="IPR015424">
    <property type="entry name" value="PyrdxlP-dep_Trfase"/>
</dbReference>
<proteinExistence type="inferred from homology"/>
<dbReference type="PANTHER" id="PTHR30244:SF34">
    <property type="entry name" value="DTDP-4-AMINO-4,6-DIDEOXYGALACTOSE TRANSAMINASE"/>
    <property type="match status" value="1"/>
</dbReference>
<comment type="similarity">
    <text evidence="3">Belongs to the DegT/DnrJ/EryC1 family.</text>
</comment>
<accession>A0A2V2Z8B9</accession>
<keyword evidence="5" id="KW-1185">Reference proteome</keyword>
<evidence type="ECO:0000313" key="5">
    <source>
        <dbReference type="Proteomes" id="UP000246635"/>
    </source>
</evidence>
<reference evidence="4 5" key="1">
    <citation type="submission" date="2018-05" db="EMBL/GenBank/DDBJ databases">
        <title>Genomic Encyclopedia of Type Strains, Phase III (KMG-III): the genomes of soil and plant-associated and newly described type strains.</title>
        <authorList>
            <person name="Whitman W."/>
        </authorList>
    </citation>
    <scope>NUCLEOTIDE SEQUENCE [LARGE SCALE GENOMIC DNA]</scope>
    <source>
        <strain evidence="4 5">CECT 5696</strain>
    </source>
</reference>
<dbReference type="AlphaFoldDB" id="A0A2V2Z8B9"/>
<dbReference type="EMBL" id="QGTQ01000001">
    <property type="protein sequence ID" value="PWW08341.1"/>
    <property type="molecule type" value="Genomic_DNA"/>
</dbReference>
<dbReference type="CDD" id="cd00616">
    <property type="entry name" value="AHBA_syn"/>
    <property type="match status" value="1"/>
</dbReference>
<comment type="caution">
    <text evidence="4">The sequence shown here is derived from an EMBL/GenBank/DDBJ whole genome shotgun (WGS) entry which is preliminary data.</text>
</comment>
<dbReference type="Gene3D" id="3.90.1150.10">
    <property type="entry name" value="Aspartate Aminotransferase, domain 1"/>
    <property type="match status" value="1"/>
</dbReference>
<dbReference type="GO" id="GO:0030170">
    <property type="term" value="F:pyridoxal phosphate binding"/>
    <property type="evidence" value="ECO:0007669"/>
    <property type="project" value="TreeGrafter"/>
</dbReference>